<sequence>MPTDRSRTKAPKDAPDDSPDDAPDRGRVAKVLARAGVASRREVERLIAAGRVRLNGRVLDTPAVVLEGGETLEVDGKPVPTIGETRLWRYHKPPGLVTSHRDEAGRPTVFDSLPPELPRVVSVGRLDLTSEGLLLLTNDGTLAGRLEAPATGWLRRYRVRLHGRPTEAELARLAEGLTIDGVRYGPVTAQLERQQGGNAWLMVGLREGKNREVRKLMAHFGWDVGRLIRVSYGPFQLGRLAPGAVEEVSGKVLREQLSGLIPAASLPQPAQKRRRARP</sequence>
<dbReference type="SMART" id="SM00363">
    <property type="entry name" value="S4"/>
    <property type="match status" value="1"/>
</dbReference>
<dbReference type="SUPFAM" id="SSF55120">
    <property type="entry name" value="Pseudouridine synthase"/>
    <property type="match status" value="1"/>
</dbReference>
<dbReference type="GO" id="GO:0120159">
    <property type="term" value="F:rRNA pseudouridine synthase activity"/>
    <property type="evidence" value="ECO:0007669"/>
    <property type="project" value="UniProtKB-ARBA"/>
</dbReference>
<accession>A0A1G7U3E6</accession>
<evidence type="ECO:0000256" key="2">
    <source>
        <dbReference type="ARBA" id="ARBA00008348"/>
    </source>
</evidence>
<keyword evidence="3 5" id="KW-0694">RNA-binding</keyword>
<organism evidence="9 10">
    <name type="scientific">Roseospirillum parvum</name>
    <dbReference type="NCBI Taxonomy" id="83401"/>
    <lineage>
        <taxon>Bacteria</taxon>
        <taxon>Pseudomonadati</taxon>
        <taxon>Pseudomonadota</taxon>
        <taxon>Alphaproteobacteria</taxon>
        <taxon>Rhodospirillales</taxon>
        <taxon>Rhodospirillaceae</taxon>
        <taxon>Roseospirillum</taxon>
    </lineage>
</organism>
<dbReference type="NCBIfam" id="TIGR00093">
    <property type="entry name" value="pseudouridine synthase"/>
    <property type="match status" value="1"/>
</dbReference>
<evidence type="ECO:0000313" key="9">
    <source>
        <dbReference type="EMBL" id="SDG41924.1"/>
    </source>
</evidence>
<dbReference type="SUPFAM" id="SSF55174">
    <property type="entry name" value="Alpha-L RNA-binding motif"/>
    <property type="match status" value="1"/>
</dbReference>
<dbReference type="AlphaFoldDB" id="A0A1G7U3E6"/>
<dbReference type="PANTHER" id="PTHR47683:SF3">
    <property type="entry name" value="RIBOSOMAL LARGE SUBUNIT PSEUDOURIDINE SYNTHASE B"/>
    <property type="match status" value="1"/>
</dbReference>
<proteinExistence type="inferred from homology"/>
<dbReference type="InterPro" id="IPR006145">
    <property type="entry name" value="PsdUridine_synth_RsuA/RluA"/>
</dbReference>
<dbReference type="STRING" id="83401.SAMN05421742_101190"/>
<dbReference type="PROSITE" id="PS50889">
    <property type="entry name" value="S4"/>
    <property type="match status" value="1"/>
</dbReference>
<dbReference type="EMBL" id="FNCV01000001">
    <property type="protein sequence ID" value="SDG41924.1"/>
    <property type="molecule type" value="Genomic_DNA"/>
</dbReference>
<feature type="compositionally biased region" description="Basic and acidic residues" evidence="7">
    <location>
        <begin position="1"/>
        <end position="15"/>
    </location>
</feature>
<dbReference type="InterPro" id="IPR020103">
    <property type="entry name" value="PsdUridine_synth_cat_dom_sf"/>
</dbReference>
<dbReference type="InterPro" id="IPR020094">
    <property type="entry name" value="TruA/RsuA/RluB/E/F_N"/>
</dbReference>
<feature type="region of interest" description="Disordered" evidence="7">
    <location>
        <begin position="1"/>
        <end position="26"/>
    </location>
</feature>
<dbReference type="PANTHER" id="PTHR47683">
    <property type="entry name" value="PSEUDOURIDINE SYNTHASE FAMILY PROTEIN-RELATED"/>
    <property type="match status" value="1"/>
</dbReference>
<dbReference type="Pfam" id="PF01479">
    <property type="entry name" value="S4"/>
    <property type="match status" value="1"/>
</dbReference>
<feature type="domain" description="RNA-binding S4" evidence="8">
    <location>
        <begin position="26"/>
        <end position="87"/>
    </location>
</feature>
<dbReference type="Gene3D" id="3.10.290.10">
    <property type="entry name" value="RNA-binding S4 domain"/>
    <property type="match status" value="1"/>
</dbReference>
<dbReference type="Proteomes" id="UP000217076">
    <property type="component" value="Unassembled WGS sequence"/>
</dbReference>
<dbReference type="InterPro" id="IPR000748">
    <property type="entry name" value="PsdUridine_synth_RsuA/RluB/E/F"/>
</dbReference>
<dbReference type="EC" id="5.4.99.-" evidence="6"/>
<reference evidence="10" key="1">
    <citation type="submission" date="2016-10" db="EMBL/GenBank/DDBJ databases">
        <authorList>
            <person name="Varghese N."/>
            <person name="Submissions S."/>
        </authorList>
    </citation>
    <scope>NUCLEOTIDE SEQUENCE [LARGE SCALE GENOMIC DNA]</scope>
    <source>
        <strain evidence="10">930I</strain>
    </source>
</reference>
<dbReference type="OrthoDB" id="9807213at2"/>
<dbReference type="InterPro" id="IPR036986">
    <property type="entry name" value="S4_RNA-bd_sf"/>
</dbReference>
<evidence type="ECO:0000256" key="6">
    <source>
        <dbReference type="RuleBase" id="RU003887"/>
    </source>
</evidence>
<dbReference type="GO" id="GO:0003723">
    <property type="term" value="F:RNA binding"/>
    <property type="evidence" value="ECO:0007669"/>
    <property type="project" value="UniProtKB-KW"/>
</dbReference>
<dbReference type="InterPro" id="IPR050343">
    <property type="entry name" value="RsuA_PseudoU_synthase"/>
</dbReference>
<protein>
    <recommendedName>
        <fullName evidence="6">Pseudouridine synthase</fullName>
        <ecNumber evidence="6">5.4.99.-</ecNumber>
    </recommendedName>
</protein>
<evidence type="ECO:0000256" key="5">
    <source>
        <dbReference type="PROSITE-ProRule" id="PRU00182"/>
    </source>
</evidence>
<comment type="similarity">
    <text evidence="2 6">Belongs to the pseudouridine synthase RsuA family.</text>
</comment>
<name>A0A1G7U3E6_9PROT</name>
<evidence type="ECO:0000256" key="7">
    <source>
        <dbReference type="SAM" id="MobiDB-lite"/>
    </source>
</evidence>
<dbReference type="InterPro" id="IPR042092">
    <property type="entry name" value="PsdUridine_s_RsuA/RluB/E/F_cat"/>
</dbReference>
<dbReference type="GO" id="GO:0000455">
    <property type="term" value="P:enzyme-directed rRNA pseudouridine synthesis"/>
    <property type="evidence" value="ECO:0007669"/>
    <property type="project" value="UniProtKB-ARBA"/>
</dbReference>
<evidence type="ECO:0000259" key="8">
    <source>
        <dbReference type="SMART" id="SM00363"/>
    </source>
</evidence>
<dbReference type="InterPro" id="IPR018496">
    <property type="entry name" value="PsdUridine_synth_RsuA/RluB_CS"/>
</dbReference>
<evidence type="ECO:0000256" key="4">
    <source>
        <dbReference type="ARBA" id="ARBA00023235"/>
    </source>
</evidence>
<evidence type="ECO:0000313" key="10">
    <source>
        <dbReference type="Proteomes" id="UP000217076"/>
    </source>
</evidence>
<dbReference type="CDD" id="cd00165">
    <property type="entry name" value="S4"/>
    <property type="match status" value="1"/>
</dbReference>
<evidence type="ECO:0000256" key="1">
    <source>
        <dbReference type="ARBA" id="ARBA00000073"/>
    </source>
</evidence>
<dbReference type="Gene3D" id="3.30.70.580">
    <property type="entry name" value="Pseudouridine synthase I, catalytic domain, N-terminal subdomain"/>
    <property type="match status" value="1"/>
</dbReference>
<gene>
    <name evidence="9" type="ORF">SAMN05421742_101190</name>
</gene>
<dbReference type="InterPro" id="IPR002942">
    <property type="entry name" value="S4_RNA-bd"/>
</dbReference>
<comment type="catalytic activity">
    <reaction evidence="1">
        <text>a uridine in RNA = a pseudouridine in RNA</text>
        <dbReference type="Rhea" id="RHEA:48348"/>
        <dbReference type="Rhea" id="RHEA-COMP:12068"/>
        <dbReference type="Rhea" id="RHEA-COMP:12069"/>
        <dbReference type="ChEBI" id="CHEBI:65314"/>
        <dbReference type="ChEBI" id="CHEBI:65315"/>
    </reaction>
</comment>
<dbReference type="Gene3D" id="3.30.70.1560">
    <property type="entry name" value="Alpha-L RNA-binding motif"/>
    <property type="match status" value="1"/>
</dbReference>
<evidence type="ECO:0000256" key="3">
    <source>
        <dbReference type="ARBA" id="ARBA00022884"/>
    </source>
</evidence>
<dbReference type="RefSeq" id="WP_092614065.1">
    <property type="nucleotide sequence ID" value="NZ_FNCV01000001.1"/>
</dbReference>
<keyword evidence="4 6" id="KW-0413">Isomerase</keyword>
<dbReference type="Pfam" id="PF00849">
    <property type="entry name" value="PseudoU_synth_2"/>
    <property type="match status" value="1"/>
</dbReference>
<dbReference type="PROSITE" id="PS01149">
    <property type="entry name" value="PSI_RSU"/>
    <property type="match status" value="1"/>
</dbReference>
<keyword evidence="10" id="KW-1185">Reference proteome</keyword>